<gene>
    <name evidence="1" type="ORF">HHOHNEGG_00011</name>
</gene>
<evidence type="ECO:0000313" key="2">
    <source>
        <dbReference type="Proteomes" id="UP000831594"/>
    </source>
</evidence>
<accession>A0AAE9G9J9</accession>
<name>A0AAE9G9J9_9CAUD</name>
<proteinExistence type="predicted"/>
<organism evidence="1 2">
    <name type="scientific">Clostridium phage LPCPA6</name>
    <dbReference type="NCBI Taxonomy" id="2924884"/>
    <lineage>
        <taxon>Viruses</taxon>
        <taxon>Duplodnaviria</taxon>
        <taxon>Heunggongvirae</taxon>
        <taxon>Uroviricota</taxon>
        <taxon>Caudoviricetes</taxon>
        <taxon>Guelinviridae</taxon>
        <taxon>Hzauvirus</taxon>
        <taxon>Hzauvirus LPCPA6</taxon>
    </lineage>
</organism>
<keyword evidence="2" id="KW-1185">Reference proteome</keyword>
<protein>
    <submittedName>
        <fullName evidence="1">Uncharacterized protein</fullName>
    </submittedName>
</protein>
<dbReference type="Proteomes" id="UP000831594">
    <property type="component" value="Segment"/>
</dbReference>
<reference evidence="1" key="1">
    <citation type="submission" date="2022-02" db="EMBL/GenBank/DDBJ databases">
        <authorList>
            <person name="Tian F."/>
            <person name="Li J."/>
            <person name="Li F."/>
            <person name="Tong Y."/>
        </authorList>
    </citation>
    <scope>NUCLEOTIDE SEQUENCE</scope>
</reference>
<sequence length="92" mass="11342">MNKKEKMKLMKVFDKICKNTQYVQYFKGCRIISYNDPIKENIILQFHHTLNNNVFSYSYILNELYVFFDEKLLYFYYKQSLKLALKNFEKNL</sequence>
<dbReference type="EMBL" id="OM638104">
    <property type="protein sequence ID" value="UNY47188.1"/>
    <property type="molecule type" value="Genomic_DNA"/>
</dbReference>
<evidence type="ECO:0000313" key="1">
    <source>
        <dbReference type="EMBL" id="UNY47188.1"/>
    </source>
</evidence>